<evidence type="ECO:0000313" key="2">
    <source>
        <dbReference type="Proteomes" id="UP001062846"/>
    </source>
</evidence>
<accession>A0ACC0PVE5</accession>
<organism evidence="1 2">
    <name type="scientific">Rhododendron molle</name>
    <name type="common">Chinese azalea</name>
    <name type="synonym">Azalea mollis</name>
    <dbReference type="NCBI Taxonomy" id="49168"/>
    <lineage>
        <taxon>Eukaryota</taxon>
        <taxon>Viridiplantae</taxon>
        <taxon>Streptophyta</taxon>
        <taxon>Embryophyta</taxon>
        <taxon>Tracheophyta</taxon>
        <taxon>Spermatophyta</taxon>
        <taxon>Magnoliopsida</taxon>
        <taxon>eudicotyledons</taxon>
        <taxon>Gunneridae</taxon>
        <taxon>Pentapetalae</taxon>
        <taxon>asterids</taxon>
        <taxon>Ericales</taxon>
        <taxon>Ericaceae</taxon>
        <taxon>Ericoideae</taxon>
        <taxon>Rhodoreae</taxon>
        <taxon>Rhododendron</taxon>
    </lineage>
</organism>
<keyword evidence="2" id="KW-1185">Reference proteome</keyword>
<comment type="caution">
    <text evidence="1">The sequence shown here is derived from an EMBL/GenBank/DDBJ whole genome shotgun (WGS) entry which is preliminary data.</text>
</comment>
<evidence type="ECO:0000313" key="1">
    <source>
        <dbReference type="EMBL" id="KAI8569129.1"/>
    </source>
</evidence>
<sequence>MTLPVGYRFRPTDLELVVDYLEKKYSEDEALPCDIVIHREIYGDKAPWQNFTDEDPWEISKTKDKKKDVWKTEGTIYVFTTLTNASQNRIARKAGCGSWHGETAREEVKNDKDCAIGYKTTLYFEIAADEPIAMHGPVEKGHWIMQEYSLRDGDTDKSKGKYVLCRIKRFDSKYTKVSPRKRKNAEAATTDNDLVVSKRAKRVRTEVMQEKKMECDITAAPDTEVVPFSKDQLFVQDQSFLMSDDPNELTVEELEAIWEVEEEQGSYLPRHCDNSALVPLDRNTVSSNTKFHMPAAYDLDESFPVVEQQQGFGLDCNAFGNISSTPEDDWVQYSNPSHTRAENLSNLSNIEAWLSAEPLPSDQESDRFLSPNSRFQATAERSRSPGQIEFAGFKSRMCYLRQSGDRPGENGGKSTVNQNGLMLVKPTESSGINQSPINHRSRSEADQKQGQLNHKFTEMISHLLIGCSTQNMFRTILTNNKLAGRSWFKPPPTHMRDEVLTVRVSQKYSINHGHGHGEPLRHNDHGEEGFGIYMNSYF</sequence>
<dbReference type="EMBL" id="CM046389">
    <property type="protein sequence ID" value="KAI8569129.1"/>
    <property type="molecule type" value="Genomic_DNA"/>
</dbReference>
<name>A0ACC0PVE5_RHOML</name>
<dbReference type="Proteomes" id="UP001062846">
    <property type="component" value="Chromosome 2"/>
</dbReference>
<proteinExistence type="predicted"/>
<gene>
    <name evidence="1" type="ORF">RHMOL_Rhmol02G0254800</name>
</gene>
<reference evidence="1" key="1">
    <citation type="submission" date="2022-02" db="EMBL/GenBank/DDBJ databases">
        <title>Plant Genome Project.</title>
        <authorList>
            <person name="Zhang R.-G."/>
        </authorList>
    </citation>
    <scope>NUCLEOTIDE SEQUENCE</scope>
    <source>
        <strain evidence="1">AT1</strain>
    </source>
</reference>
<protein>
    <submittedName>
        <fullName evidence="1">Uncharacterized protein</fullName>
    </submittedName>
</protein>